<accession>A0AC61PNF7</accession>
<protein>
    <submittedName>
        <fullName evidence="1">Exodeoxyribonuclease V alpha subunit</fullName>
    </submittedName>
</protein>
<comment type="caution">
    <text evidence="1">The sequence shown here is derived from an EMBL/GenBank/DDBJ whole genome shotgun (WGS) entry which is preliminary data.</text>
</comment>
<name>A0AC61PNF7_9FIRM</name>
<proteinExistence type="predicted"/>
<evidence type="ECO:0000313" key="2">
    <source>
        <dbReference type="Proteomes" id="UP000192328"/>
    </source>
</evidence>
<reference evidence="1" key="1">
    <citation type="submission" date="2017-04" db="EMBL/GenBank/DDBJ databases">
        <authorList>
            <person name="Varghese N."/>
            <person name="Submissions S."/>
        </authorList>
    </citation>
    <scope>NUCLEOTIDE SEQUENCE</scope>
    <source>
        <strain evidence="1">WTE2008</strain>
    </source>
</reference>
<organism evidence="1 2">
    <name type="scientific">Aristaeella lactis</name>
    <dbReference type="NCBI Taxonomy" id="3046383"/>
    <lineage>
        <taxon>Bacteria</taxon>
        <taxon>Bacillati</taxon>
        <taxon>Bacillota</taxon>
        <taxon>Clostridia</taxon>
        <taxon>Eubacteriales</taxon>
        <taxon>Aristaeellaceae</taxon>
        <taxon>Aristaeella</taxon>
    </lineage>
</organism>
<keyword evidence="2" id="KW-1185">Reference proteome</keyword>
<gene>
    <name evidence="1" type="ORF">SAMN06297397_2412</name>
</gene>
<dbReference type="EMBL" id="FWXZ01000005">
    <property type="protein sequence ID" value="SMC76893.1"/>
    <property type="molecule type" value="Genomic_DNA"/>
</dbReference>
<dbReference type="Proteomes" id="UP000192328">
    <property type="component" value="Unassembled WGS sequence"/>
</dbReference>
<evidence type="ECO:0000313" key="1">
    <source>
        <dbReference type="EMBL" id="SMC76893.1"/>
    </source>
</evidence>
<sequence length="743" mass="81848">MEQLEATIEGTVFRNEENGWTVLTVRSGRSEVTVTGSLPELSPGEQAVFTGEWTEHRTYGRQFRCVSCELKTPTTLLGIERFLGSGLIHGVGPSTATLIVAAFGEDTLTILSEHPERLSEVKGIGKKRAAMIAESFLEQQSTRRAMIFLQSYGISPALAIRISRHYGDRTPEMIRENPYRLCDDLEGVGFKTADRIGLSLGIPPESEDRVCSAMKYILRDAAAVSGHIYLPEQELCSSSASLLNVPLSLCQQALRGLLVSGALLSESDDPDTRRIYLPYYWHAEQEVALMIRRLMTAASADKYAGVSRAITSFEKSRGITFSPTQRKAIAGALENGVFVITGGPGTGKTTIINCILELLSKEHETVLCAPTGRAAKRMSEATGAEARTIHRLLEYSGEQGAFTRTEDNPLDTDCVIADETSMIDLVLMRALLKAIRPDTRLILVGDADQLPSVGAGNVLGDILDSGEVPCVRLTEIYRQSGESHIVLNAHLINSGKMPILNEKGTDFFFERKTALADAAQSITALVTSRLPGYLHYPEKDRLALSVRNIQVLAPSRKGECGVNALNLRLQEVLNPPSPDKPQLLWGEILFRLGDKVIQTRNDYRLPWYRKTPEGIEEGAGVFNGDVGFITAVDPENQTLTVRFDEDRDVTYETGDLEDLEPAYCLSVHKSQGSEFPVIVMPVTPGPPMLLTRNLLYTALTRAKSLVVLVGMESVIRRMVENDHVIRRYTTLARRLIDTGELVR</sequence>